<comment type="caution">
    <text evidence="2">The sequence shown here is derived from an EMBL/GenBank/DDBJ whole genome shotgun (WGS) entry which is preliminary data.</text>
</comment>
<dbReference type="SUPFAM" id="SSF53639">
    <property type="entry name" value="AraD/HMP-PK domain-like"/>
    <property type="match status" value="1"/>
</dbReference>
<dbReference type="GO" id="GO:0003677">
    <property type="term" value="F:DNA binding"/>
    <property type="evidence" value="ECO:0007669"/>
    <property type="project" value="InterPro"/>
</dbReference>
<dbReference type="RefSeq" id="WP_011901386.1">
    <property type="nucleotide sequence ID" value="NZ_JAAVJF010000006.1"/>
</dbReference>
<protein>
    <submittedName>
        <fullName evidence="2">Transcriptional regulator</fullName>
    </submittedName>
</protein>
<dbReference type="Pfam" id="PF10120">
    <property type="entry name" value="ThiN"/>
    <property type="match status" value="1"/>
</dbReference>
<sequence>MIPVEFVVEAVLTPLKGLMAHELVERGYSQSKVGQLLGISQPAVSSYLRNPKSQYEERLLKFMDRQELLRLTRSLVTLAEYAGVEEFLRYVNNYAVALLASLRLCPLHRAAYPELKNCDICKDLHVYAETEKNVERAFEILRRCENCYKLVPKVLMNIVELGPGGGVGYPGRIYVEGTQLAAREKPRTGASRFLTNLVDEVNKLHHEIKAVANIAYLARDCVKAKMSVAEVGPSNSEEEIIKNVVSVFRDGVYDVVYDRGGSGIEPNAYVFGVDAVDVASKILEISRCL</sequence>
<gene>
    <name evidence="2" type="ORF">HC235_11555</name>
</gene>
<dbReference type="SUPFAM" id="SSF47413">
    <property type="entry name" value="lambda repressor-like DNA-binding domains"/>
    <property type="match status" value="1"/>
</dbReference>
<dbReference type="InterPro" id="IPR036409">
    <property type="entry name" value="Aldolase_II/adducin_N_sf"/>
</dbReference>
<proteinExistence type="predicted"/>
<dbReference type="PANTHER" id="PTHR40730">
    <property type="entry name" value="TRANSCRIPTIONAL REGULATOR PROTEIN-LIKE PROTEIN"/>
    <property type="match status" value="1"/>
</dbReference>
<dbReference type="Proteomes" id="UP000554766">
    <property type="component" value="Unassembled WGS sequence"/>
</dbReference>
<dbReference type="AlphaFoldDB" id="A0A7L4PG17"/>
<name>A0A7L4PG17_9CREN</name>
<evidence type="ECO:0000313" key="3">
    <source>
        <dbReference type="Proteomes" id="UP000554766"/>
    </source>
</evidence>
<dbReference type="OMA" id="GGMGIEP"/>
<feature type="domain" description="Thiamine-phosphate synthase ThiN" evidence="1">
    <location>
        <begin position="133"/>
        <end position="283"/>
    </location>
</feature>
<dbReference type="PANTHER" id="PTHR40730:SF4">
    <property type="entry name" value="TRANSCRIPTIONAL REGULATOR"/>
    <property type="match status" value="1"/>
</dbReference>
<accession>A0A7L4PG17</accession>
<reference evidence="2 3" key="1">
    <citation type="journal article" date="2020" name="Nat. Commun.">
        <title>The structures of two archaeal type IV pili illuminate evolutionary relationships.</title>
        <authorList>
            <person name="Wang F."/>
            <person name="Baquero D.P."/>
            <person name="Su Z."/>
            <person name="Beltran L.C."/>
            <person name="Prangishvili D."/>
            <person name="Krupovic M."/>
            <person name="Egelman E.H."/>
        </authorList>
    </citation>
    <scope>NUCLEOTIDE SEQUENCE [LARGE SCALE GENOMIC DNA]</scope>
    <source>
        <strain evidence="2 3">2GA</strain>
    </source>
</reference>
<keyword evidence="3" id="KW-1185">Reference proteome</keyword>
<organism evidence="2 3">
    <name type="scientific">Pyrobaculum arsenaticum</name>
    <dbReference type="NCBI Taxonomy" id="121277"/>
    <lineage>
        <taxon>Archaea</taxon>
        <taxon>Thermoproteota</taxon>
        <taxon>Thermoprotei</taxon>
        <taxon>Thermoproteales</taxon>
        <taxon>Thermoproteaceae</taxon>
        <taxon>Pyrobaculum</taxon>
    </lineage>
</organism>
<dbReference type="Gene3D" id="3.40.225.10">
    <property type="entry name" value="Class II aldolase/adducin N-terminal domain"/>
    <property type="match status" value="1"/>
</dbReference>
<dbReference type="EMBL" id="JAAVJF010000006">
    <property type="protein sequence ID" value="NYR16550.1"/>
    <property type="molecule type" value="Genomic_DNA"/>
</dbReference>
<dbReference type="InterPro" id="IPR019293">
    <property type="entry name" value="ThiN"/>
</dbReference>
<evidence type="ECO:0000259" key="1">
    <source>
        <dbReference type="Pfam" id="PF10120"/>
    </source>
</evidence>
<evidence type="ECO:0000313" key="2">
    <source>
        <dbReference type="EMBL" id="NYR16550.1"/>
    </source>
</evidence>
<dbReference type="GeneID" id="5054973"/>
<dbReference type="InterPro" id="IPR010982">
    <property type="entry name" value="Lambda_DNA-bd_dom_sf"/>
</dbReference>